<dbReference type="AlphaFoldDB" id="A0A5B7HZ67"/>
<feature type="compositionally biased region" description="Pro residues" evidence="1">
    <location>
        <begin position="52"/>
        <end position="62"/>
    </location>
</feature>
<protein>
    <submittedName>
        <fullName evidence="2">Uncharacterized protein</fullName>
    </submittedName>
</protein>
<sequence>MHSLQTFSPRHYFLPALPHTPTTPVHVPMTLQHLHMPYTSPAPTSSTRRDPAPQPPAITNPS</sequence>
<keyword evidence="3" id="KW-1185">Reference proteome</keyword>
<proteinExistence type="predicted"/>
<gene>
    <name evidence="2" type="ORF">E2C01_068907</name>
</gene>
<dbReference type="EMBL" id="VSRR010039136">
    <property type="protein sequence ID" value="MPC74547.1"/>
    <property type="molecule type" value="Genomic_DNA"/>
</dbReference>
<accession>A0A5B7HZ67</accession>
<reference evidence="2 3" key="1">
    <citation type="submission" date="2019-05" db="EMBL/GenBank/DDBJ databases">
        <title>Another draft genome of Portunus trituberculatus and its Hox gene families provides insights of decapod evolution.</title>
        <authorList>
            <person name="Jeong J.-H."/>
            <person name="Song I."/>
            <person name="Kim S."/>
            <person name="Choi T."/>
            <person name="Kim D."/>
            <person name="Ryu S."/>
            <person name="Kim W."/>
        </authorList>
    </citation>
    <scope>NUCLEOTIDE SEQUENCE [LARGE SCALE GENOMIC DNA]</scope>
    <source>
        <tissue evidence="2">Muscle</tissue>
    </source>
</reference>
<evidence type="ECO:0000313" key="3">
    <source>
        <dbReference type="Proteomes" id="UP000324222"/>
    </source>
</evidence>
<name>A0A5B7HZ67_PORTR</name>
<evidence type="ECO:0000313" key="2">
    <source>
        <dbReference type="EMBL" id="MPC74547.1"/>
    </source>
</evidence>
<organism evidence="2 3">
    <name type="scientific">Portunus trituberculatus</name>
    <name type="common">Swimming crab</name>
    <name type="synonym">Neptunus trituberculatus</name>
    <dbReference type="NCBI Taxonomy" id="210409"/>
    <lineage>
        <taxon>Eukaryota</taxon>
        <taxon>Metazoa</taxon>
        <taxon>Ecdysozoa</taxon>
        <taxon>Arthropoda</taxon>
        <taxon>Crustacea</taxon>
        <taxon>Multicrustacea</taxon>
        <taxon>Malacostraca</taxon>
        <taxon>Eumalacostraca</taxon>
        <taxon>Eucarida</taxon>
        <taxon>Decapoda</taxon>
        <taxon>Pleocyemata</taxon>
        <taxon>Brachyura</taxon>
        <taxon>Eubrachyura</taxon>
        <taxon>Portunoidea</taxon>
        <taxon>Portunidae</taxon>
        <taxon>Portuninae</taxon>
        <taxon>Portunus</taxon>
    </lineage>
</organism>
<evidence type="ECO:0000256" key="1">
    <source>
        <dbReference type="SAM" id="MobiDB-lite"/>
    </source>
</evidence>
<dbReference type="Proteomes" id="UP000324222">
    <property type="component" value="Unassembled WGS sequence"/>
</dbReference>
<feature type="region of interest" description="Disordered" evidence="1">
    <location>
        <begin position="22"/>
        <end position="62"/>
    </location>
</feature>
<comment type="caution">
    <text evidence="2">The sequence shown here is derived from an EMBL/GenBank/DDBJ whole genome shotgun (WGS) entry which is preliminary data.</text>
</comment>